<evidence type="ECO:0000313" key="3">
    <source>
        <dbReference type="Proteomes" id="UP000887458"/>
    </source>
</evidence>
<reference evidence="2 3" key="2">
    <citation type="journal article" date="2022" name="Mol. Biol. Evol.">
        <title>Comparative Genomics Reveals Insights into the Divergent Evolution of Astigmatic Mites and Household Pest Adaptations.</title>
        <authorList>
            <person name="Xiong Q."/>
            <person name="Wan A.T."/>
            <person name="Liu X."/>
            <person name="Fung C.S."/>
            <person name="Xiao X."/>
            <person name="Malainual N."/>
            <person name="Hou J."/>
            <person name="Wang L."/>
            <person name="Wang M."/>
            <person name="Yang K.Y."/>
            <person name="Cui Y."/>
            <person name="Leung E.L."/>
            <person name="Nong W."/>
            <person name="Shin S.K."/>
            <person name="Au S.W."/>
            <person name="Jeong K.Y."/>
            <person name="Chew F.T."/>
            <person name="Hui J.H."/>
            <person name="Leung T.F."/>
            <person name="Tungtrongchitr A."/>
            <person name="Zhong N."/>
            <person name="Liu Z."/>
            <person name="Tsui S.K."/>
        </authorList>
    </citation>
    <scope>NUCLEOTIDE SEQUENCE [LARGE SCALE GENOMIC DNA]</scope>
    <source>
        <strain evidence="2">Derp</strain>
    </source>
</reference>
<evidence type="ECO:0000256" key="1">
    <source>
        <dbReference type="SAM" id="MobiDB-lite"/>
    </source>
</evidence>
<dbReference type="Proteomes" id="UP000887458">
    <property type="component" value="Unassembled WGS sequence"/>
</dbReference>
<protein>
    <submittedName>
        <fullName evidence="2">Uncharacterized protein</fullName>
    </submittedName>
</protein>
<proteinExistence type="predicted"/>
<gene>
    <name evidence="2" type="ORF">DERP_002489</name>
</gene>
<dbReference type="EMBL" id="NJHN03000037">
    <property type="protein sequence ID" value="KAH9422193.1"/>
    <property type="molecule type" value="Genomic_DNA"/>
</dbReference>
<feature type="region of interest" description="Disordered" evidence="1">
    <location>
        <begin position="1"/>
        <end position="26"/>
    </location>
</feature>
<accession>A0ABQ8JID3</accession>
<comment type="caution">
    <text evidence="2">The sequence shown here is derived from an EMBL/GenBank/DDBJ whole genome shotgun (WGS) entry which is preliminary data.</text>
</comment>
<name>A0ABQ8JID3_DERPT</name>
<sequence>MKWWSIGDGNDKKDDDNDNGNGRRSRLQYKLIDTNLTRLGRSIVDNNDNNEEGSTTVFKKMLMKSMRRSRIQKFLLERI</sequence>
<evidence type="ECO:0000313" key="2">
    <source>
        <dbReference type="EMBL" id="KAH9422193.1"/>
    </source>
</evidence>
<reference evidence="2 3" key="1">
    <citation type="journal article" date="2018" name="J. Allergy Clin. Immunol.">
        <title>High-quality assembly of Dermatophagoides pteronyssinus genome and transcriptome reveals a wide range of novel allergens.</title>
        <authorList>
            <person name="Liu X.Y."/>
            <person name="Yang K.Y."/>
            <person name="Wang M.Q."/>
            <person name="Kwok J.S."/>
            <person name="Zeng X."/>
            <person name="Yang Z."/>
            <person name="Xiao X.J."/>
            <person name="Lau C.P."/>
            <person name="Li Y."/>
            <person name="Huang Z.M."/>
            <person name="Ba J.G."/>
            <person name="Yim A.K."/>
            <person name="Ouyang C.Y."/>
            <person name="Ngai S.M."/>
            <person name="Chan T.F."/>
            <person name="Leung E.L."/>
            <person name="Liu L."/>
            <person name="Liu Z.G."/>
            <person name="Tsui S.K."/>
        </authorList>
    </citation>
    <scope>NUCLEOTIDE SEQUENCE [LARGE SCALE GENOMIC DNA]</scope>
    <source>
        <strain evidence="2">Derp</strain>
    </source>
</reference>
<organism evidence="2 3">
    <name type="scientific">Dermatophagoides pteronyssinus</name>
    <name type="common">European house dust mite</name>
    <dbReference type="NCBI Taxonomy" id="6956"/>
    <lineage>
        <taxon>Eukaryota</taxon>
        <taxon>Metazoa</taxon>
        <taxon>Ecdysozoa</taxon>
        <taxon>Arthropoda</taxon>
        <taxon>Chelicerata</taxon>
        <taxon>Arachnida</taxon>
        <taxon>Acari</taxon>
        <taxon>Acariformes</taxon>
        <taxon>Sarcoptiformes</taxon>
        <taxon>Astigmata</taxon>
        <taxon>Psoroptidia</taxon>
        <taxon>Analgoidea</taxon>
        <taxon>Pyroglyphidae</taxon>
        <taxon>Dermatophagoidinae</taxon>
        <taxon>Dermatophagoides</taxon>
    </lineage>
</organism>
<keyword evidence="3" id="KW-1185">Reference proteome</keyword>